<comment type="caution">
    <text evidence="2">The sequence shown here is derived from an EMBL/GenBank/DDBJ whole genome shotgun (WGS) entry which is preliminary data.</text>
</comment>
<feature type="compositionally biased region" description="Basic and acidic residues" evidence="1">
    <location>
        <begin position="256"/>
        <end position="266"/>
    </location>
</feature>
<keyword evidence="3" id="KW-1185">Reference proteome</keyword>
<gene>
    <name evidence="2" type="ORF">OEA41_001816</name>
</gene>
<feature type="compositionally biased region" description="Basic and acidic residues" evidence="1">
    <location>
        <begin position="177"/>
        <end position="186"/>
    </location>
</feature>
<feature type="region of interest" description="Disordered" evidence="1">
    <location>
        <begin position="279"/>
        <end position="316"/>
    </location>
</feature>
<feature type="compositionally biased region" description="Basic and acidic residues" evidence="1">
    <location>
        <begin position="113"/>
        <end position="134"/>
    </location>
</feature>
<evidence type="ECO:0000313" key="3">
    <source>
        <dbReference type="Proteomes" id="UP001276659"/>
    </source>
</evidence>
<feature type="compositionally biased region" description="Polar residues" evidence="1">
    <location>
        <begin position="165"/>
        <end position="174"/>
    </location>
</feature>
<name>A0AAE0DM85_9LECA</name>
<feature type="compositionally biased region" description="Polar residues" evidence="1">
    <location>
        <begin position="210"/>
        <end position="239"/>
    </location>
</feature>
<feature type="compositionally biased region" description="Polar residues" evidence="1">
    <location>
        <begin position="78"/>
        <end position="94"/>
    </location>
</feature>
<organism evidence="2 3">
    <name type="scientific">Lepraria neglecta</name>
    <dbReference type="NCBI Taxonomy" id="209136"/>
    <lineage>
        <taxon>Eukaryota</taxon>
        <taxon>Fungi</taxon>
        <taxon>Dikarya</taxon>
        <taxon>Ascomycota</taxon>
        <taxon>Pezizomycotina</taxon>
        <taxon>Lecanoromycetes</taxon>
        <taxon>OSLEUM clade</taxon>
        <taxon>Lecanoromycetidae</taxon>
        <taxon>Lecanorales</taxon>
        <taxon>Lecanorineae</taxon>
        <taxon>Stereocaulaceae</taxon>
        <taxon>Lepraria</taxon>
    </lineage>
</organism>
<feature type="region of interest" description="Disordered" evidence="1">
    <location>
        <begin position="165"/>
        <end position="186"/>
    </location>
</feature>
<dbReference type="Proteomes" id="UP001276659">
    <property type="component" value="Unassembled WGS sequence"/>
</dbReference>
<dbReference type="AlphaFoldDB" id="A0AAE0DM85"/>
<accession>A0AAE0DM85</accession>
<feature type="region of interest" description="Disordered" evidence="1">
    <location>
        <begin position="209"/>
        <end position="266"/>
    </location>
</feature>
<feature type="region of interest" description="Disordered" evidence="1">
    <location>
        <begin position="68"/>
        <end position="134"/>
    </location>
</feature>
<evidence type="ECO:0000256" key="1">
    <source>
        <dbReference type="SAM" id="MobiDB-lite"/>
    </source>
</evidence>
<protein>
    <submittedName>
        <fullName evidence="2">Uncharacterized protein</fullName>
    </submittedName>
</protein>
<proteinExistence type="predicted"/>
<evidence type="ECO:0000313" key="2">
    <source>
        <dbReference type="EMBL" id="KAK3174570.1"/>
    </source>
</evidence>
<reference evidence="2" key="1">
    <citation type="submission" date="2022-11" db="EMBL/GenBank/DDBJ databases">
        <title>Chromosomal genome sequence assembly and mating type (MAT) locus characterization of the leprose asexual lichenized fungus Lepraria neglecta (Nyl.) Erichsen.</title>
        <authorList>
            <person name="Allen J.L."/>
            <person name="Pfeffer B."/>
        </authorList>
    </citation>
    <scope>NUCLEOTIDE SEQUENCE</scope>
    <source>
        <strain evidence="2">Allen 5258</strain>
    </source>
</reference>
<sequence length="374" mass="41209">MFTLSLDQSRHTRLSCEGCGRQMFGLGRSTTGFTLASVESAFPTRTTSGEEDSLPKTNELLETTADTNTAGARGANPHKTQALQPESASTSDTNFSRKEKQSQPHAEQQESSPPDREAHEDRHADHRPLHREKTLQRQAIGRNCRCMDECLCQRFSVAVEAPETARSSGASSLEGSDPEHYSLSDLRRPESPFHAFDLSLKHMGDWISPNADSPANTRTGNSDSSLSDVTQSTEPTTVDTGIGAEHLKPQGRSMHGHFESRSKDWELRNRRGSSIFRSSRLAPGSVKPNGIRKMPSLAEDPSPKPTTKIGRTTSSAGELAQKEIGNTTSNIADSRDTQRNDIHPDDDPRLTRLDNKLVRLRWRCALEIIRGLSA</sequence>
<dbReference type="EMBL" id="JASNWA010000006">
    <property type="protein sequence ID" value="KAK3174570.1"/>
    <property type="molecule type" value="Genomic_DNA"/>
</dbReference>
<feature type="compositionally biased region" description="Polar residues" evidence="1">
    <location>
        <begin position="103"/>
        <end position="112"/>
    </location>
</feature>